<evidence type="ECO:0000313" key="2">
    <source>
        <dbReference type="EMBL" id="OJT02778.1"/>
    </source>
</evidence>
<dbReference type="EMBL" id="MNAD01001649">
    <property type="protein sequence ID" value="OJT02778.1"/>
    <property type="molecule type" value="Genomic_DNA"/>
</dbReference>
<organism evidence="2 3">
    <name type="scientific">Trametes pubescens</name>
    <name type="common">White-rot fungus</name>
    <dbReference type="NCBI Taxonomy" id="154538"/>
    <lineage>
        <taxon>Eukaryota</taxon>
        <taxon>Fungi</taxon>
        <taxon>Dikarya</taxon>
        <taxon>Basidiomycota</taxon>
        <taxon>Agaricomycotina</taxon>
        <taxon>Agaricomycetes</taxon>
        <taxon>Polyporales</taxon>
        <taxon>Polyporaceae</taxon>
        <taxon>Trametes</taxon>
    </lineage>
</organism>
<proteinExistence type="predicted"/>
<evidence type="ECO:0000256" key="1">
    <source>
        <dbReference type="SAM" id="MobiDB-lite"/>
    </source>
</evidence>
<comment type="caution">
    <text evidence="2">The sequence shown here is derived from an EMBL/GenBank/DDBJ whole genome shotgun (WGS) entry which is preliminary data.</text>
</comment>
<feature type="region of interest" description="Disordered" evidence="1">
    <location>
        <begin position="1"/>
        <end position="26"/>
    </location>
</feature>
<sequence length="99" mass="10582">MLPRTNVGGGGMEFARGRGGDGGRKTRLFVVKSPVPGRRLPLLLRGLGLPDPSCVLRRDERELPMVRDDMGEIGGDLDGLVEQRLLGESLGAASVVDML</sequence>
<keyword evidence="3" id="KW-1185">Reference proteome</keyword>
<dbReference type="Proteomes" id="UP000184267">
    <property type="component" value="Unassembled WGS sequence"/>
</dbReference>
<gene>
    <name evidence="2" type="ORF">TRAPUB_6634</name>
</gene>
<reference evidence="2 3" key="1">
    <citation type="submission" date="2016-10" db="EMBL/GenBank/DDBJ databases">
        <title>Genome sequence of the basidiomycete white-rot fungus Trametes pubescens.</title>
        <authorList>
            <person name="Makela M.R."/>
            <person name="Granchi Z."/>
            <person name="Peng M."/>
            <person name="De Vries R.P."/>
            <person name="Grigoriev I."/>
            <person name="Riley R."/>
            <person name="Hilden K."/>
        </authorList>
    </citation>
    <scope>NUCLEOTIDE SEQUENCE [LARGE SCALE GENOMIC DNA]</scope>
    <source>
        <strain evidence="2 3">FBCC735</strain>
    </source>
</reference>
<name>A0A1M2V5C0_TRAPU</name>
<protein>
    <submittedName>
        <fullName evidence="2">Uncharacterized protein</fullName>
    </submittedName>
</protein>
<dbReference type="AlphaFoldDB" id="A0A1M2V5C0"/>
<accession>A0A1M2V5C0</accession>
<feature type="compositionally biased region" description="Basic and acidic residues" evidence="1">
    <location>
        <begin position="15"/>
        <end position="24"/>
    </location>
</feature>
<evidence type="ECO:0000313" key="3">
    <source>
        <dbReference type="Proteomes" id="UP000184267"/>
    </source>
</evidence>